<gene>
    <name evidence="1" type="ORF">HF086_007400</name>
</gene>
<dbReference type="AlphaFoldDB" id="A0A922SH94"/>
<name>A0A922SH94_SPOEX</name>
<evidence type="ECO:0000313" key="1">
    <source>
        <dbReference type="EMBL" id="KAH9638297.1"/>
    </source>
</evidence>
<proteinExistence type="predicted"/>
<accession>A0A922SH94</accession>
<protein>
    <submittedName>
        <fullName evidence="1">Uncharacterized protein</fullName>
    </submittedName>
</protein>
<evidence type="ECO:0000313" key="2">
    <source>
        <dbReference type="Proteomes" id="UP000814243"/>
    </source>
</evidence>
<comment type="caution">
    <text evidence="1">The sequence shown here is derived from an EMBL/GenBank/DDBJ whole genome shotgun (WGS) entry which is preliminary data.</text>
</comment>
<dbReference type="EMBL" id="JACEFF010000406">
    <property type="protein sequence ID" value="KAH9638297.1"/>
    <property type="molecule type" value="Genomic_DNA"/>
</dbReference>
<sequence length="82" mass="9131">MFVGGKEVFLMCYIPMWPTGKAIPGPKLKDLKSLLHLIPQDAKGFYQNLTADDDLLDDVDGFSGVVDFEVETDTIVSDHEEN</sequence>
<reference evidence="1" key="1">
    <citation type="journal article" date="2021" name="G3 (Bethesda)">
        <title>Genome and transcriptome analysis of the beet armyworm Spodoptera exigua reveals targets for pest control. .</title>
        <authorList>
            <person name="Simon S."/>
            <person name="Breeschoten T."/>
            <person name="Jansen H.J."/>
            <person name="Dirks R.P."/>
            <person name="Schranz M.E."/>
            <person name="Ros V.I.D."/>
        </authorList>
    </citation>
    <scope>NUCLEOTIDE SEQUENCE</scope>
    <source>
        <strain evidence="1">TB_SE_WUR_2020</strain>
    </source>
</reference>
<dbReference type="Proteomes" id="UP000814243">
    <property type="component" value="Unassembled WGS sequence"/>
</dbReference>
<organism evidence="1 2">
    <name type="scientific">Spodoptera exigua</name>
    <name type="common">Beet armyworm</name>
    <name type="synonym">Noctua fulgens</name>
    <dbReference type="NCBI Taxonomy" id="7107"/>
    <lineage>
        <taxon>Eukaryota</taxon>
        <taxon>Metazoa</taxon>
        <taxon>Ecdysozoa</taxon>
        <taxon>Arthropoda</taxon>
        <taxon>Hexapoda</taxon>
        <taxon>Insecta</taxon>
        <taxon>Pterygota</taxon>
        <taxon>Neoptera</taxon>
        <taxon>Endopterygota</taxon>
        <taxon>Lepidoptera</taxon>
        <taxon>Glossata</taxon>
        <taxon>Ditrysia</taxon>
        <taxon>Noctuoidea</taxon>
        <taxon>Noctuidae</taxon>
        <taxon>Amphipyrinae</taxon>
        <taxon>Spodoptera</taxon>
    </lineage>
</organism>